<keyword evidence="4" id="KW-1185">Reference proteome</keyword>
<keyword evidence="2" id="KW-0732">Signal</keyword>
<evidence type="ECO:0000313" key="3">
    <source>
        <dbReference type="EMBL" id="PYZ96673.1"/>
    </source>
</evidence>
<evidence type="ECO:0000256" key="1">
    <source>
        <dbReference type="ARBA" id="ARBA00006987"/>
    </source>
</evidence>
<accession>A0A2W0H4B5</accession>
<comment type="caution">
    <text evidence="3">The sequence shown here is derived from an EMBL/GenBank/DDBJ whole genome shotgun (WGS) entry which is preliminary data.</text>
</comment>
<dbReference type="PANTHER" id="PTHR42928:SF5">
    <property type="entry name" value="BLR1237 PROTEIN"/>
    <property type="match status" value="1"/>
</dbReference>
<dbReference type="EMBL" id="PDOF01000002">
    <property type="protein sequence ID" value="PYZ96673.1"/>
    <property type="molecule type" value="Genomic_DNA"/>
</dbReference>
<evidence type="ECO:0008006" key="5">
    <source>
        <dbReference type="Google" id="ProtNLM"/>
    </source>
</evidence>
<dbReference type="SUPFAM" id="SSF53850">
    <property type="entry name" value="Periplasmic binding protein-like II"/>
    <property type="match status" value="1"/>
</dbReference>
<feature type="signal peptide" evidence="2">
    <location>
        <begin position="1"/>
        <end position="19"/>
    </location>
</feature>
<dbReference type="Gene3D" id="3.40.190.150">
    <property type="entry name" value="Bordetella uptake gene, domain 1"/>
    <property type="match status" value="1"/>
</dbReference>
<feature type="chain" id="PRO_5039068909" description="Tripartite tricarboxylate transporter substrate binding protein" evidence="2">
    <location>
        <begin position="20"/>
        <end position="332"/>
    </location>
</feature>
<proteinExistence type="inferred from homology"/>
<dbReference type="InterPro" id="IPR042100">
    <property type="entry name" value="Bug_dom1"/>
</dbReference>
<gene>
    <name evidence="3" type="ORF">CR205_13315</name>
</gene>
<sequence length="332" mass="35880">MKKYLMLSISCLIAFTLTACNDNDPAANAGVDESNSNDEAGNFPSRDIDILVGFGAGGGTDNFARAVGQELSDILDVNVNVINQEGAAGVIAGEHVASQPADGHTIWAISSFPVTSANGTNKNDLEVMKPIARVQNDTYTLQVKDGTFETVDELVAHAEENPGGIQLGGVGTLGINDISARSIMEEMGIDMNYVSFEGAGQMHAALLGGHIDVMLEAFAPTMPQIEGGEIDPLVVFAEDRVDAFPDVPASAEKGWDFYDGVERGFAVRRDTPEEIIEKIESAVREAVETTRYQEYAANSYLDLRDGWLDSDEYEERLETIIEEYAQVLSEIE</sequence>
<dbReference type="PROSITE" id="PS51257">
    <property type="entry name" value="PROKAR_LIPOPROTEIN"/>
    <property type="match status" value="1"/>
</dbReference>
<evidence type="ECO:0000256" key="2">
    <source>
        <dbReference type="SAM" id="SignalP"/>
    </source>
</evidence>
<dbReference type="PIRSF" id="PIRSF017082">
    <property type="entry name" value="YflP"/>
    <property type="match status" value="1"/>
</dbReference>
<comment type="similarity">
    <text evidence="1">Belongs to the UPF0065 (bug) family.</text>
</comment>
<dbReference type="InterPro" id="IPR005064">
    <property type="entry name" value="BUG"/>
</dbReference>
<dbReference type="Pfam" id="PF03401">
    <property type="entry name" value="TctC"/>
    <property type="match status" value="1"/>
</dbReference>
<reference evidence="3 4" key="1">
    <citation type="submission" date="2017-10" db="EMBL/GenBank/DDBJ databases">
        <title>Bacillus sp. nov., a halophilic bacterium isolated from a Yangshapao Lake.</title>
        <authorList>
            <person name="Wang H."/>
        </authorList>
    </citation>
    <scope>NUCLEOTIDE SEQUENCE [LARGE SCALE GENOMIC DNA]</scope>
    <source>
        <strain evidence="3 4">YSP-3</strain>
    </source>
</reference>
<dbReference type="CDD" id="cd07012">
    <property type="entry name" value="PBP2_Bug_TTT"/>
    <property type="match status" value="1"/>
</dbReference>
<organism evidence="3 4">
    <name type="scientific">Alteribacter lacisalsi</name>
    <dbReference type="NCBI Taxonomy" id="2045244"/>
    <lineage>
        <taxon>Bacteria</taxon>
        <taxon>Bacillati</taxon>
        <taxon>Bacillota</taxon>
        <taxon>Bacilli</taxon>
        <taxon>Bacillales</taxon>
        <taxon>Bacillaceae</taxon>
        <taxon>Alteribacter</taxon>
    </lineage>
</organism>
<dbReference type="Gene3D" id="3.40.190.10">
    <property type="entry name" value="Periplasmic binding protein-like II"/>
    <property type="match status" value="1"/>
</dbReference>
<dbReference type="AlphaFoldDB" id="A0A2W0H4B5"/>
<protein>
    <recommendedName>
        <fullName evidence="5">Tripartite tricarboxylate transporter substrate binding protein</fullName>
    </recommendedName>
</protein>
<dbReference type="OrthoDB" id="8881899at2"/>
<dbReference type="RefSeq" id="WP_110520610.1">
    <property type="nucleotide sequence ID" value="NZ_PDOF01000002.1"/>
</dbReference>
<dbReference type="PANTHER" id="PTHR42928">
    <property type="entry name" value="TRICARBOXYLATE-BINDING PROTEIN"/>
    <property type="match status" value="1"/>
</dbReference>
<dbReference type="Proteomes" id="UP000248066">
    <property type="component" value="Unassembled WGS sequence"/>
</dbReference>
<evidence type="ECO:0000313" key="4">
    <source>
        <dbReference type="Proteomes" id="UP000248066"/>
    </source>
</evidence>
<name>A0A2W0H4B5_9BACI</name>